<feature type="region of interest" description="Disordered" evidence="1">
    <location>
        <begin position="1"/>
        <end position="35"/>
    </location>
</feature>
<keyword evidence="2" id="KW-0812">Transmembrane</keyword>
<evidence type="ECO:0000256" key="2">
    <source>
        <dbReference type="SAM" id="Phobius"/>
    </source>
</evidence>
<feature type="compositionally biased region" description="Low complexity" evidence="1">
    <location>
        <begin position="158"/>
        <end position="170"/>
    </location>
</feature>
<dbReference type="OrthoDB" id="3256943at2759"/>
<dbReference type="AlphaFoldDB" id="A0A165MVG7"/>
<feature type="compositionally biased region" description="Low complexity" evidence="1">
    <location>
        <begin position="10"/>
        <end position="35"/>
    </location>
</feature>
<feature type="transmembrane region" description="Helical" evidence="2">
    <location>
        <begin position="43"/>
        <end position="63"/>
    </location>
</feature>
<gene>
    <name evidence="3" type="ORF">DAEQUDRAFT_730519</name>
</gene>
<sequence length="280" mass="29575">MATQPLAGFSATASSTSSAAPSASSSAGSSDSSGPSTSSATLYLYTFLATLVLLLSVSAAILIRSYLIRRRQRRLVGEAIRDGLISGPPAPGVSIQRAALLSRKPELFDVYLGHAPAEKARGKKRHASMDSASSGASVESGWWNAVMPVAAREVKILPGTTSRARPSPRTSHPPHPEPSTFARFRSRLRVIMPMPSVGASILPAPVTARSRQSEPAAFSPPSAPSPSPGRQSLDIAFLVAMPIPHHQAHHSEQDDLPYVEFGIARVSTAQEVGMDEVKPQ</sequence>
<keyword evidence="4" id="KW-1185">Reference proteome</keyword>
<dbReference type="Proteomes" id="UP000076727">
    <property type="component" value="Unassembled WGS sequence"/>
</dbReference>
<keyword evidence="2" id="KW-0472">Membrane</keyword>
<accession>A0A165MVG7</accession>
<feature type="region of interest" description="Disordered" evidence="1">
    <location>
        <begin position="206"/>
        <end position="231"/>
    </location>
</feature>
<reference evidence="3 4" key="1">
    <citation type="journal article" date="2016" name="Mol. Biol. Evol.">
        <title>Comparative Genomics of Early-Diverging Mushroom-Forming Fungi Provides Insights into the Origins of Lignocellulose Decay Capabilities.</title>
        <authorList>
            <person name="Nagy L.G."/>
            <person name="Riley R."/>
            <person name="Tritt A."/>
            <person name="Adam C."/>
            <person name="Daum C."/>
            <person name="Floudas D."/>
            <person name="Sun H."/>
            <person name="Yadav J.S."/>
            <person name="Pangilinan J."/>
            <person name="Larsson K.H."/>
            <person name="Matsuura K."/>
            <person name="Barry K."/>
            <person name="Labutti K."/>
            <person name="Kuo R."/>
            <person name="Ohm R.A."/>
            <person name="Bhattacharya S.S."/>
            <person name="Shirouzu T."/>
            <person name="Yoshinaga Y."/>
            <person name="Martin F.M."/>
            <person name="Grigoriev I.V."/>
            <person name="Hibbett D.S."/>
        </authorList>
    </citation>
    <scope>NUCLEOTIDE SEQUENCE [LARGE SCALE GENOMIC DNA]</scope>
    <source>
        <strain evidence="3 4">L-15889</strain>
    </source>
</reference>
<evidence type="ECO:0000313" key="4">
    <source>
        <dbReference type="Proteomes" id="UP000076727"/>
    </source>
</evidence>
<evidence type="ECO:0000256" key="1">
    <source>
        <dbReference type="SAM" id="MobiDB-lite"/>
    </source>
</evidence>
<dbReference type="EMBL" id="KV429093">
    <property type="protein sequence ID" value="KZT66176.1"/>
    <property type="molecule type" value="Genomic_DNA"/>
</dbReference>
<feature type="region of interest" description="Disordered" evidence="1">
    <location>
        <begin position="156"/>
        <end position="181"/>
    </location>
</feature>
<evidence type="ECO:0000313" key="3">
    <source>
        <dbReference type="EMBL" id="KZT66176.1"/>
    </source>
</evidence>
<proteinExistence type="predicted"/>
<keyword evidence="2" id="KW-1133">Transmembrane helix</keyword>
<protein>
    <submittedName>
        <fullName evidence="3">Uncharacterized protein</fullName>
    </submittedName>
</protein>
<name>A0A165MVG7_9APHY</name>
<organism evidence="3 4">
    <name type="scientific">Daedalea quercina L-15889</name>
    <dbReference type="NCBI Taxonomy" id="1314783"/>
    <lineage>
        <taxon>Eukaryota</taxon>
        <taxon>Fungi</taxon>
        <taxon>Dikarya</taxon>
        <taxon>Basidiomycota</taxon>
        <taxon>Agaricomycotina</taxon>
        <taxon>Agaricomycetes</taxon>
        <taxon>Polyporales</taxon>
        <taxon>Fomitopsis</taxon>
    </lineage>
</organism>